<reference evidence="6 7" key="1">
    <citation type="submission" date="2018-08" db="EMBL/GenBank/DDBJ databases">
        <title>Genomic Encyclopedia of Type Strains, Phase III (KMG-III): the genomes of soil and plant-associated and newly described type strains.</title>
        <authorList>
            <person name="Whitman W."/>
        </authorList>
    </citation>
    <scope>NUCLEOTIDE SEQUENCE [LARGE SCALE GENOMIC DNA]</scope>
    <source>
        <strain evidence="6 7">CECT 7375</strain>
    </source>
</reference>
<dbReference type="AlphaFoldDB" id="A0A3E0DKH5"/>
<dbReference type="InterPro" id="IPR058163">
    <property type="entry name" value="LysR-type_TF_proteobact-type"/>
</dbReference>
<keyword evidence="7" id="KW-1185">Reference proteome</keyword>
<dbReference type="GO" id="GO:0043565">
    <property type="term" value="F:sequence-specific DNA binding"/>
    <property type="evidence" value="ECO:0007669"/>
    <property type="project" value="TreeGrafter"/>
</dbReference>
<proteinExistence type="inferred from homology"/>
<dbReference type="RefSeq" id="WP_115897704.1">
    <property type="nucleotide sequence ID" value="NZ_QUNG01000006.1"/>
</dbReference>
<evidence type="ECO:0000256" key="4">
    <source>
        <dbReference type="ARBA" id="ARBA00023163"/>
    </source>
</evidence>
<evidence type="ECO:0000256" key="3">
    <source>
        <dbReference type="ARBA" id="ARBA00023125"/>
    </source>
</evidence>
<dbReference type="GO" id="GO:0006351">
    <property type="term" value="P:DNA-templated transcription"/>
    <property type="evidence" value="ECO:0007669"/>
    <property type="project" value="TreeGrafter"/>
</dbReference>
<dbReference type="GO" id="GO:0003700">
    <property type="term" value="F:DNA-binding transcription factor activity"/>
    <property type="evidence" value="ECO:0007669"/>
    <property type="project" value="InterPro"/>
</dbReference>
<dbReference type="EMBL" id="QUNG01000006">
    <property type="protein sequence ID" value="REG83220.1"/>
    <property type="molecule type" value="Genomic_DNA"/>
</dbReference>
<organism evidence="6 7">
    <name type="scientific">Marinomonas pollencensis</name>
    <dbReference type="NCBI Taxonomy" id="491954"/>
    <lineage>
        <taxon>Bacteria</taxon>
        <taxon>Pseudomonadati</taxon>
        <taxon>Pseudomonadota</taxon>
        <taxon>Gammaproteobacteria</taxon>
        <taxon>Oceanospirillales</taxon>
        <taxon>Oceanospirillaceae</taxon>
        <taxon>Marinomonas</taxon>
    </lineage>
</organism>
<dbReference type="SUPFAM" id="SSF53850">
    <property type="entry name" value="Periplasmic binding protein-like II"/>
    <property type="match status" value="1"/>
</dbReference>
<evidence type="ECO:0000313" key="6">
    <source>
        <dbReference type="EMBL" id="REG83220.1"/>
    </source>
</evidence>
<dbReference type="InterPro" id="IPR036390">
    <property type="entry name" value="WH_DNA-bd_sf"/>
</dbReference>
<dbReference type="InterPro" id="IPR000847">
    <property type="entry name" value="LysR_HTH_N"/>
</dbReference>
<dbReference type="InterPro" id="IPR005119">
    <property type="entry name" value="LysR_subst-bd"/>
</dbReference>
<evidence type="ECO:0000259" key="5">
    <source>
        <dbReference type="PROSITE" id="PS50931"/>
    </source>
</evidence>
<evidence type="ECO:0000313" key="7">
    <source>
        <dbReference type="Proteomes" id="UP000256542"/>
    </source>
</evidence>
<feature type="domain" description="HTH lysR-type" evidence="5">
    <location>
        <begin position="7"/>
        <end position="64"/>
    </location>
</feature>
<sequence>MNVMMNWNIDDIPVFVAIVDTMGISAAAEYLQLPKSTVSRALSRLEDALAVRLIERNSRRLRITSEGAAFYRQCLLIMEQVNEASALMAGLTSVPSGKLVVTLPMAFSREIVVQHLNKFIQRYPKVTLDIVITSHPVDIIRDQIDVAVMIGPLDDSELRAKQLLSSPLIWVTSPEYRDQHELGEGSEALCEHVKICEKRYGKNKLAVKYQEKREYINLSGVIHINDPIAVREAVEHGSGISLIPLIYCKKQLKSGALVQVYQDVELEASSPILAVFPSRRLISNKVRAFIDFLEQVVELA</sequence>
<comment type="caution">
    <text evidence="6">The sequence shown here is derived from an EMBL/GenBank/DDBJ whole genome shotgun (WGS) entry which is preliminary data.</text>
</comment>
<dbReference type="OrthoDB" id="9815676at2"/>
<evidence type="ECO:0000256" key="2">
    <source>
        <dbReference type="ARBA" id="ARBA00023015"/>
    </source>
</evidence>
<evidence type="ECO:0000256" key="1">
    <source>
        <dbReference type="ARBA" id="ARBA00009437"/>
    </source>
</evidence>
<dbReference type="Gene3D" id="1.10.10.10">
    <property type="entry name" value="Winged helix-like DNA-binding domain superfamily/Winged helix DNA-binding domain"/>
    <property type="match status" value="1"/>
</dbReference>
<comment type="similarity">
    <text evidence="1">Belongs to the LysR transcriptional regulatory family.</text>
</comment>
<accession>A0A3E0DKH5</accession>
<name>A0A3E0DKH5_9GAMM</name>
<dbReference type="PANTHER" id="PTHR30537:SF68">
    <property type="entry name" value="TRANSCRIPTIONAL REGULATOR-RELATED"/>
    <property type="match status" value="1"/>
</dbReference>
<keyword evidence="3 6" id="KW-0238">DNA-binding</keyword>
<dbReference type="FunFam" id="1.10.10.10:FF:000001">
    <property type="entry name" value="LysR family transcriptional regulator"/>
    <property type="match status" value="1"/>
</dbReference>
<keyword evidence="2" id="KW-0805">Transcription regulation</keyword>
<protein>
    <submittedName>
        <fullName evidence="6">DNA-binding transcriptional LysR family regulator</fullName>
    </submittedName>
</protein>
<dbReference type="InterPro" id="IPR036388">
    <property type="entry name" value="WH-like_DNA-bd_sf"/>
</dbReference>
<dbReference type="Gene3D" id="3.40.190.290">
    <property type="match status" value="1"/>
</dbReference>
<dbReference type="Pfam" id="PF03466">
    <property type="entry name" value="LysR_substrate"/>
    <property type="match status" value="1"/>
</dbReference>
<dbReference type="CDD" id="cd08422">
    <property type="entry name" value="PBP2_CrgA_like"/>
    <property type="match status" value="1"/>
</dbReference>
<dbReference type="PROSITE" id="PS50931">
    <property type="entry name" value="HTH_LYSR"/>
    <property type="match status" value="1"/>
</dbReference>
<dbReference type="Pfam" id="PF00126">
    <property type="entry name" value="HTH_1"/>
    <property type="match status" value="1"/>
</dbReference>
<dbReference type="PANTHER" id="PTHR30537">
    <property type="entry name" value="HTH-TYPE TRANSCRIPTIONAL REGULATOR"/>
    <property type="match status" value="1"/>
</dbReference>
<gene>
    <name evidence="6" type="ORF">DFP81_10680</name>
</gene>
<dbReference type="Proteomes" id="UP000256542">
    <property type="component" value="Unassembled WGS sequence"/>
</dbReference>
<keyword evidence="4" id="KW-0804">Transcription</keyword>
<dbReference type="SUPFAM" id="SSF46785">
    <property type="entry name" value="Winged helix' DNA-binding domain"/>
    <property type="match status" value="1"/>
</dbReference>